<evidence type="ECO:0000256" key="15">
    <source>
        <dbReference type="SAM" id="MobiDB-lite"/>
    </source>
</evidence>
<dbReference type="EMBL" id="CAJGYO010000013">
    <property type="protein sequence ID" value="CAD6266242.1"/>
    <property type="molecule type" value="Genomic_DNA"/>
</dbReference>
<dbReference type="InterPro" id="IPR036396">
    <property type="entry name" value="Cyt_P450_sf"/>
</dbReference>
<evidence type="ECO:0000256" key="5">
    <source>
        <dbReference type="ARBA" id="ARBA00022617"/>
    </source>
</evidence>
<keyword evidence="5 13" id="KW-0349">Heme</keyword>
<dbReference type="PRINTS" id="PR00385">
    <property type="entry name" value="P450"/>
</dbReference>
<organism evidence="17 18">
    <name type="scientific">Miscanthus lutarioriparius</name>
    <dbReference type="NCBI Taxonomy" id="422564"/>
    <lineage>
        <taxon>Eukaryota</taxon>
        <taxon>Viridiplantae</taxon>
        <taxon>Streptophyta</taxon>
        <taxon>Embryophyta</taxon>
        <taxon>Tracheophyta</taxon>
        <taxon>Spermatophyta</taxon>
        <taxon>Magnoliopsida</taxon>
        <taxon>Liliopsida</taxon>
        <taxon>Poales</taxon>
        <taxon>Poaceae</taxon>
        <taxon>PACMAD clade</taxon>
        <taxon>Panicoideae</taxon>
        <taxon>Andropogonodae</taxon>
        <taxon>Andropogoneae</taxon>
        <taxon>Saccharinae</taxon>
        <taxon>Miscanthus</taxon>
    </lineage>
</organism>
<evidence type="ECO:0000256" key="13">
    <source>
        <dbReference type="PIRSR" id="PIRSR602401-1"/>
    </source>
</evidence>
<evidence type="ECO:0000256" key="10">
    <source>
        <dbReference type="ARBA" id="ARBA00023004"/>
    </source>
</evidence>
<dbReference type="SUPFAM" id="SSF48264">
    <property type="entry name" value="Cytochrome P450"/>
    <property type="match status" value="1"/>
</dbReference>
<protein>
    <submittedName>
        <fullName evidence="17">Uncharacterized protein</fullName>
    </submittedName>
</protein>
<comment type="similarity">
    <text evidence="4 14">Belongs to the cytochrome P450 family.</text>
</comment>
<dbReference type="InterPro" id="IPR002401">
    <property type="entry name" value="Cyt_P450_E_grp-I"/>
</dbReference>
<dbReference type="Proteomes" id="UP000604825">
    <property type="component" value="Unassembled WGS sequence"/>
</dbReference>
<evidence type="ECO:0000256" key="3">
    <source>
        <dbReference type="ARBA" id="ARBA00005179"/>
    </source>
</evidence>
<dbReference type="GO" id="GO:0004497">
    <property type="term" value="F:monooxygenase activity"/>
    <property type="evidence" value="ECO:0007669"/>
    <property type="project" value="UniProtKB-KW"/>
</dbReference>
<evidence type="ECO:0000256" key="12">
    <source>
        <dbReference type="ARBA" id="ARBA00023136"/>
    </source>
</evidence>
<comment type="caution">
    <text evidence="17">The sequence shown here is derived from an EMBL/GenBank/DDBJ whole genome shotgun (WGS) entry which is preliminary data.</text>
</comment>
<evidence type="ECO:0000256" key="2">
    <source>
        <dbReference type="ARBA" id="ARBA00004370"/>
    </source>
</evidence>
<evidence type="ECO:0000256" key="4">
    <source>
        <dbReference type="ARBA" id="ARBA00010617"/>
    </source>
</evidence>
<dbReference type="InterPro" id="IPR001128">
    <property type="entry name" value="Cyt_P450"/>
</dbReference>
<evidence type="ECO:0000256" key="16">
    <source>
        <dbReference type="SAM" id="Phobius"/>
    </source>
</evidence>
<keyword evidence="12 16" id="KW-0472">Membrane</keyword>
<dbReference type="Pfam" id="PF00067">
    <property type="entry name" value="p450"/>
    <property type="match status" value="1"/>
</dbReference>
<feature type="region of interest" description="Disordered" evidence="15">
    <location>
        <begin position="42"/>
        <end position="61"/>
    </location>
</feature>
<dbReference type="GO" id="GO:0005506">
    <property type="term" value="F:iron ion binding"/>
    <property type="evidence" value="ECO:0007669"/>
    <property type="project" value="InterPro"/>
</dbReference>
<evidence type="ECO:0000256" key="1">
    <source>
        <dbReference type="ARBA" id="ARBA00001971"/>
    </source>
</evidence>
<dbReference type="InterPro" id="IPR017972">
    <property type="entry name" value="Cyt_P450_CS"/>
</dbReference>
<proteinExistence type="inferred from homology"/>
<keyword evidence="11 14" id="KW-0503">Monooxygenase</keyword>
<gene>
    <name evidence="17" type="ORF">NCGR_LOCUS49547</name>
</gene>
<evidence type="ECO:0000256" key="14">
    <source>
        <dbReference type="RuleBase" id="RU000461"/>
    </source>
</evidence>
<comment type="subcellular location">
    <subcellularLocation>
        <location evidence="2">Membrane</location>
    </subcellularLocation>
</comment>
<dbReference type="PRINTS" id="PR00463">
    <property type="entry name" value="EP450I"/>
</dbReference>
<dbReference type="FunFam" id="1.10.630.10:FF:000055">
    <property type="entry name" value="Cytochrome P450 71A26"/>
    <property type="match status" value="1"/>
</dbReference>
<keyword evidence="10 13" id="KW-0408">Iron</keyword>
<keyword evidence="6 16" id="KW-0812">Transmembrane</keyword>
<comment type="cofactor">
    <cofactor evidence="1 13">
        <name>heme</name>
        <dbReference type="ChEBI" id="CHEBI:30413"/>
    </cofactor>
</comment>
<evidence type="ECO:0000313" key="18">
    <source>
        <dbReference type="Proteomes" id="UP000604825"/>
    </source>
</evidence>
<keyword evidence="7 13" id="KW-0479">Metal-binding</keyword>
<keyword evidence="18" id="KW-1185">Reference proteome</keyword>
<accession>A0A811R818</accession>
<dbReference type="AlphaFoldDB" id="A0A811R818"/>
<dbReference type="GO" id="GO:0016705">
    <property type="term" value="F:oxidoreductase activity, acting on paired donors, with incorporation or reduction of molecular oxygen"/>
    <property type="evidence" value="ECO:0007669"/>
    <property type="project" value="InterPro"/>
</dbReference>
<dbReference type="GO" id="GO:0016020">
    <property type="term" value="C:membrane"/>
    <property type="evidence" value="ECO:0007669"/>
    <property type="project" value="UniProtKB-SubCell"/>
</dbReference>
<dbReference type="PANTHER" id="PTHR47955">
    <property type="entry name" value="CYTOCHROME P450 FAMILY 71 PROTEIN"/>
    <property type="match status" value="1"/>
</dbReference>
<evidence type="ECO:0000256" key="7">
    <source>
        <dbReference type="ARBA" id="ARBA00022723"/>
    </source>
</evidence>
<evidence type="ECO:0000256" key="9">
    <source>
        <dbReference type="ARBA" id="ARBA00023002"/>
    </source>
</evidence>
<feature type="transmembrane region" description="Helical" evidence="16">
    <location>
        <begin position="17"/>
        <end position="36"/>
    </location>
</feature>
<keyword evidence="9 14" id="KW-0560">Oxidoreductase</keyword>
<comment type="pathway">
    <text evidence="3">Secondary metabolite biosynthesis.</text>
</comment>
<dbReference type="GO" id="GO:0020037">
    <property type="term" value="F:heme binding"/>
    <property type="evidence" value="ECO:0007669"/>
    <property type="project" value="InterPro"/>
</dbReference>
<dbReference type="PROSITE" id="PS00086">
    <property type="entry name" value="CYTOCHROME_P450"/>
    <property type="match status" value="1"/>
</dbReference>
<dbReference type="CDD" id="cd11072">
    <property type="entry name" value="CYP71-like"/>
    <property type="match status" value="1"/>
</dbReference>
<dbReference type="Gene3D" id="1.10.630.10">
    <property type="entry name" value="Cytochrome P450"/>
    <property type="match status" value="1"/>
</dbReference>
<evidence type="ECO:0000313" key="17">
    <source>
        <dbReference type="EMBL" id="CAD6266242.1"/>
    </source>
</evidence>
<evidence type="ECO:0000256" key="11">
    <source>
        <dbReference type="ARBA" id="ARBA00023033"/>
    </source>
</evidence>
<reference evidence="17" key="1">
    <citation type="submission" date="2020-10" db="EMBL/GenBank/DDBJ databases">
        <authorList>
            <person name="Han B."/>
            <person name="Lu T."/>
            <person name="Zhao Q."/>
            <person name="Huang X."/>
            <person name="Zhao Y."/>
        </authorList>
    </citation>
    <scope>NUCLEOTIDE SEQUENCE</scope>
</reference>
<evidence type="ECO:0000256" key="8">
    <source>
        <dbReference type="ARBA" id="ARBA00022989"/>
    </source>
</evidence>
<keyword evidence="8 16" id="KW-1133">Transmembrane helix</keyword>
<name>A0A811R818_9POAL</name>
<dbReference type="OrthoDB" id="1470350at2759"/>
<dbReference type="PANTHER" id="PTHR47955:SF14">
    <property type="entry name" value="OS01G0543600 PROTEIN"/>
    <property type="match status" value="1"/>
</dbReference>
<evidence type="ECO:0000256" key="6">
    <source>
        <dbReference type="ARBA" id="ARBA00022692"/>
    </source>
</evidence>
<feature type="binding site" description="axial binding residue" evidence="13">
    <location>
        <position position="474"/>
    </location>
    <ligand>
        <name>heme</name>
        <dbReference type="ChEBI" id="CHEBI:30413"/>
    </ligand>
    <ligandPart>
        <name>Fe</name>
        <dbReference type="ChEBI" id="CHEBI:18248"/>
    </ligandPart>
</feature>
<sequence length="535" mass="59784">MSHLEVAYQLTSSPLVLAQWLLLLLVPLLLLLHYYASRRSRSSRRHGSSCSDDDKQQLPPSPPGLPIIGHLHLIGDLPHVSLRDLSAKHGRDGLMLLHLGAATTLIVSSPQAADAIMRTHDHVFASRLVSTVSDDLMYGSSDIAFSPYGEHWRQARKLVTTHLLTVKKVHSYRSARKEEVHLVLAYVQEAAAAGTAVDMGMMMNTFANDIVSRAVTGKFFRAEGRNKLFRELVDANTALFGGFNLEYYFPGLARSLGFLSRRFLRNRAHETHKRWDELLETILSDHERRDSTHRHDGGDFTDVLLSVQKEYGMTRDHVKAILVDMFAAGTDTSSLVVELAMAELMRNPQQMAKLQGEVRKHTPEGQEMVEEENLSNMPYLRAVVKETLRLHPPAPLLVPRVSMADCVVVDGGYYVPSGTRVILNAWALGRDPESWEKPEEFMPERFMDGGSAAAVDFKGNHFQFLPFGAGRTICAGINFGMAAVDIMLANLMYCFDWQLPVGMEEKGVDMTEVFGVTVHLKEKLMLVPVPKLRAT</sequence>